<dbReference type="CDD" id="cd17394">
    <property type="entry name" value="MFS_FucP_like"/>
    <property type="match status" value="1"/>
</dbReference>
<evidence type="ECO:0000256" key="1">
    <source>
        <dbReference type="ARBA" id="ARBA00004429"/>
    </source>
</evidence>
<dbReference type="PANTHER" id="PTHR43702">
    <property type="entry name" value="L-FUCOSE-PROTON SYMPORTER"/>
    <property type="match status" value="1"/>
</dbReference>
<evidence type="ECO:0000256" key="3">
    <source>
        <dbReference type="ARBA" id="ARBA00022692"/>
    </source>
</evidence>
<dbReference type="Pfam" id="PF07690">
    <property type="entry name" value="MFS_1"/>
    <property type="match status" value="1"/>
</dbReference>
<dbReference type="EMBL" id="CP132942">
    <property type="protein sequence ID" value="XCB31572.1"/>
    <property type="molecule type" value="Genomic_DNA"/>
</dbReference>
<feature type="domain" description="Major facilitator superfamily (MFS) profile" evidence="8">
    <location>
        <begin position="34"/>
        <end position="444"/>
    </location>
</feature>
<comment type="subcellular location">
    <subcellularLocation>
        <location evidence="1">Cell inner membrane</location>
        <topology evidence="1">Multi-pass membrane protein</topology>
    </subcellularLocation>
</comment>
<dbReference type="InterPro" id="IPR050375">
    <property type="entry name" value="MFS_TsgA-like"/>
</dbReference>
<keyword evidence="2" id="KW-1003">Cell membrane</keyword>
<reference evidence="9" key="1">
    <citation type="submission" date="2023-08" db="EMBL/GenBank/DDBJ databases">
        <authorList>
            <person name="Messyasz A."/>
            <person name="Mannisto M.K."/>
            <person name="Kerkhof L.J."/>
            <person name="Haggblom M."/>
        </authorList>
    </citation>
    <scope>NUCLEOTIDE SEQUENCE</scope>
    <source>
        <strain evidence="9">X5P6</strain>
    </source>
</reference>
<feature type="transmembrane region" description="Helical" evidence="7">
    <location>
        <begin position="332"/>
        <end position="350"/>
    </location>
</feature>
<name>A0AAU7ZK38_9BACT</name>
<keyword evidence="3 7" id="KW-0812">Transmembrane</keyword>
<feature type="transmembrane region" description="Helical" evidence="7">
    <location>
        <begin position="124"/>
        <end position="141"/>
    </location>
</feature>
<keyword evidence="5 7" id="KW-0472">Membrane</keyword>
<dbReference type="InterPro" id="IPR005275">
    <property type="entry name" value="Lfuc_symporter_FucP"/>
</dbReference>
<feature type="region of interest" description="Disordered" evidence="6">
    <location>
        <begin position="1"/>
        <end position="23"/>
    </location>
</feature>
<dbReference type="GO" id="GO:0005886">
    <property type="term" value="C:plasma membrane"/>
    <property type="evidence" value="ECO:0007669"/>
    <property type="project" value="UniProtKB-SubCell"/>
</dbReference>
<dbReference type="InterPro" id="IPR036259">
    <property type="entry name" value="MFS_trans_sf"/>
</dbReference>
<dbReference type="SUPFAM" id="SSF103473">
    <property type="entry name" value="MFS general substrate transporter"/>
    <property type="match status" value="1"/>
</dbReference>
<evidence type="ECO:0000256" key="6">
    <source>
        <dbReference type="SAM" id="MobiDB-lite"/>
    </source>
</evidence>
<dbReference type="AlphaFoldDB" id="A0AAU7ZK38"/>
<evidence type="ECO:0000256" key="7">
    <source>
        <dbReference type="SAM" id="Phobius"/>
    </source>
</evidence>
<dbReference type="RefSeq" id="WP_353062417.1">
    <property type="nucleotide sequence ID" value="NZ_CP132942.1"/>
</dbReference>
<feature type="transmembrane region" description="Helical" evidence="7">
    <location>
        <begin position="219"/>
        <end position="239"/>
    </location>
</feature>
<feature type="transmembrane region" description="Helical" evidence="7">
    <location>
        <begin position="390"/>
        <end position="410"/>
    </location>
</feature>
<feature type="transmembrane region" description="Helical" evidence="7">
    <location>
        <begin position="99"/>
        <end position="118"/>
    </location>
</feature>
<dbReference type="KEGG" id="tpsc:RBB77_14050"/>
<feature type="transmembrane region" description="Helical" evidence="7">
    <location>
        <begin position="33"/>
        <end position="51"/>
    </location>
</feature>
<feature type="transmembrane region" description="Helical" evidence="7">
    <location>
        <begin position="260"/>
        <end position="281"/>
    </location>
</feature>
<protein>
    <submittedName>
        <fullName evidence="9">L-fucose:H+ symporter permease</fullName>
    </submittedName>
</protein>
<dbReference type="Gene3D" id="1.20.1250.20">
    <property type="entry name" value="MFS general substrate transporter like domains"/>
    <property type="match status" value="2"/>
</dbReference>
<evidence type="ECO:0000256" key="4">
    <source>
        <dbReference type="ARBA" id="ARBA00022989"/>
    </source>
</evidence>
<keyword evidence="4 7" id="KW-1133">Transmembrane helix</keyword>
<proteinExistence type="predicted"/>
<dbReference type="GO" id="GO:0015535">
    <property type="term" value="F:fucose:proton symporter activity"/>
    <property type="evidence" value="ECO:0007669"/>
    <property type="project" value="InterPro"/>
</dbReference>
<sequence length="450" mass="48970">MLPVPTPSVEQSAVGRTPDPSPRKTLIREGNTVPFVLVTSLFFLWGIPNNLNDVLIRQFMKSFTITRFEAGLVQSAFYMGYFLLAMPAAVLMRKAGYKIGMIVGLLLFGLGTFLFWPAALVGRYSFFLAALFVIASGLAFLETASNPFITQLGDSAGSEQRLNLAQAFNPLGAITGVLIGTIFIFSGVELSPEAISLSKAQHTYEAYLRYETLRVVKPYLALGWIAIVLAVILICTKFPSISNEDATKISEEKYGRISDLLGSARFLMAVAAQFMYVGAQVGTWSYFIQYVQTYVHQTEKLAGLVLTGTLIAFALGRFGSAWLMRRIAPQKLMGYYSLVNVALVAVAIFFPGWVGLFAVFFTSFFMSIMFPTIFALGLKGLGPNTKIGGSFLVMAIVGGAVLTPLMGLISEWWHSVALAYIVPLVSYICVAAFSFSAAVAKAGKADFVRS</sequence>
<evidence type="ECO:0000313" key="9">
    <source>
        <dbReference type="EMBL" id="XCB31572.1"/>
    </source>
</evidence>
<dbReference type="NCBIfam" id="TIGR00885">
    <property type="entry name" value="fucP"/>
    <property type="match status" value="1"/>
</dbReference>
<feature type="transmembrane region" description="Helical" evidence="7">
    <location>
        <begin position="162"/>
        <end position="185"/>
    </location>
</feature>
<organism evidence="9">
    <name type="scientific">Tunturiibacter psychrotolerans</name>
    <dbReference type="NCBI Taxonomy" id="3069686"/>
    <lineage>
        <taxon>Bacteria</taxon>
        <taxon>Pseudomonadati</taxon>
        <taxon>Acidobacteriota</taxon>
        <taxon>Terriglobia</taxon>
        <taxon>Terriglobales</taxon>
        <taxon>Acidobacteriaceae</taxon>
        <taxon>Tunturiibacter</taxon>
    </lineage>
</organism>
<dbReference type="InterPro" id="IPR020846">
    <property type="entry name" value="MFS_dom"/>
</dbReference>
<evidence type="ECO:0000256" key="2">
    <source>
        <dbReference type="ARBA" id="ARBA00022475"/>
    </source>
</evidence>
<reference evidence="9" key="2">
    <citation type="journal article" date="2024" name="Environ. Microbiol.">
        <title>Genome analysis and description of Tunturibacter gen. nov. expands the diversity of Terriglobia in tundra soils.</title>
        <authorList>
            <person name="Messyasz A."/>
            <person name="Mannisto M.K."/>
            <person name="Kerkhof L.J."/>
            <person name="Haggblom M.M."/>
        </authorList>
    </citation>
    <scope>NUCLEOTIDE SEQUENCE</scope>
    <source>
        <strain evidence="9">X5P6</strain>
    </source>
</reference>
<dbReference type="InterPro" id="IPR011701">
    <property type="entry name" value="MFS"/>
</dbReference>
<evidence type="ECO:0000256" key="5">
    <source>
        <dbReference type="ARBA" id="ARBA00023136"/>
    </source>
</evidence>
<dbReference type="PROSITE" id="PS50850">
    <property type="entry name" value="MFS"/>
    <property type="match status" value="1"/>
</dbReference>
<feature type="transmembrane region" description="Helical" evidence="7">
    <location>
        <begin position="356"/>
        <end position="378"/>
    </location>
</feature>
<feature type="transmembrane region" description="Helical" evidence="7">
    <location>
        <begin position="301"/>
        <end position="320"/>
    </location>
</feature>
<gene>
    <name evidence="9" type="primary">fucP</name>
    <name evidence="9" type="ORF">RBB77_14050</name>
</gene>
<accession>A0AAU7ZK38</accession>
<dbReference type="PANTHER" id="PTHR43702:SF11">
    <property type="entry name" value="L-FUCOSE-PROTON SYMPORTER"/>
    <property type="match status" value="1"/>
</dbReference>
<feature type="transmembrane region" description="Helical" evidence="7">
    <location>
        <begin position="416"/>
        <end position="440"/>
    </location>
</feature>
<feature type="transmembrane region" description="Helical" evidence="7">
    <location>
        <begin position="71"/>
        <end position="92"/>
    </location>
</feature>
<evidence type="ECO:0000259" key="8">
    <source>
        <dbReference type="PROSITE" id="PS50850"/>
    </source>
</evidence>